<comment type="caution">
    <text evidence="4">The sequence shown here is derived from an EMBL/GenBank/DDBJ whole genome shotgun (WGS) entry which is preliminary data.</text>
</comment>
<dbReference type="InterPro" id="IPR055170">
    <property type="entry name" value="GFO_IDH_MocA-like_dom"/>
</dbReference>
<name>A0A916ZFI6_9HYPH</name>
<dbReference type="Proteomes" id="UP000644699">
    <property type="component" value="Unassembled WGS sequence"/>
</dbReference>
<gene>
    <name evidence="4" type="ORF">GCM10011390_11980</name>
</gene>
<dbReference type="AlphaFoldDB" id="A0A916ZFI6"/>
<dbReference type="InterPro" id="IPR000683">
    <property type="entry name" value="Gfo/Idh/MocA-like_OxRdtase_N"/>
</dbReference>
<keyword evidence="5" id="KW-1185">Reference proteome</keyword>
<dbReference type="SUPFAM" id="SSF55347">
    <property type="entry name" value="Glyceraldehyde-3-phosphate dehydrogenase-like, C-terminal domain"/>
    <property type="match status" value="1"/>
</dbReference>
<dbReference type="PANTHER" id="PTHR43708:SF3">
    <property type="entry name" value="OXIDOREDUCTASE"/>
    <property type="match status" value="1"/>
</dbReference>
<dbReference type="Gene3D" id="3.30.360.10">
    <property type="entry name" value="Dihydrodipicolinate Reductase, domain 2"/>
    <property type="match status" value="1"/>
</dbReference>
<dbReference type="EMBL" id="BMIQ01000001">
    <property type="protein sequence ID" value="GGD94840.1"/>
    <property type="molecule type" value="Genomic_DNA"/>
</dbReference>
<dbReference type="RefSeq" id="WP_188907257.1">
    <property type="nucleotide sequence ID" value="NZ_BMIQ01000001.1"/>
</dbReference>
<sequence length="376" mass="39868">MQRIRIGMVGGGQGSFIGGVHRIAARLDDLFELKAGVLSSDAGRNRASAAEIGIAPERAYDTVAAMLAGERGRSDAIEAVVVCTPNHLHHTAAKACLEAGLHVICDKPVTSTLEDALDLKAAVARSGRVFVLTHNYTGYPMVRQMREMVAAGAIGALRLVQSEYAQDWLTEAQETKGAKGAEWRTDPARSGAGGSIGDIGTHAYNLAAFVTGREPARLLADLTSFVPGRRLDDNAAILLRYADGAKGMIWASQVAVGNENHNTLRVYGSKGGLEWEQENPNVLGFTPYGEPRRILTRAGPAATPGNLWGSRIPSGHPEGFLEAFANIYRAAAAAIRGEADAPAYPTIADGLRGLAFIDACVRSNREGNVWVDLDAG</sequence>
<feature type="compositionally biased region" description="Basic and acidic residues" evidence="1">
    <location>
        <begin position="175"/>
        <end position="187"/>
    </location>
</feature>
<evidence type="ECO:0000259" key="3">
    <source>
        <dbReference type="Pfam" id="PF22725"/>
    </source>
</evidence>
<organism evidence="4 5">
    <name type="scientific">Aureimonas endophytica</name>
    <dbReference type="NCBI Taxonomy" id="2027858"/>
    <lineage>
        <taxon>Bacteria</taxon>
        <taxon>Pseudomonadati</taxon>
        <taxon>Pseudomonadota</taxon>
        <taxon>Alphaproteobacteria</taxon>
        <taxon>Hyphomicrobiales</taxon>
        <taxon>Aurantimonadaceae</taxon>
        <taxon>Aureimonas</taxon>
    </lineage>
</organism>
<dbReference type="InterPro" id="IPR051317">
    <property type="entry name" value="Gfo/Idh/MocA_oxidoreduct"/>
</dbReference>
<evidence type="ECO:0000259" key="2">
    <source>
        <dbReference type="Pfam" id="PF01408"/>
    </source>
</evidence>
<dbReference type="Gene3D" id="3.40.50.720">
    <property type="entry name" value="NAD(P)-binding Rossmann-like Domain"/>
    <property type="match status" value="1"/>
</dbReference>
<feature type="domain" description="GFO/IDH/MocA-like oxidoreductase" evidence="3">
    <location>
        <begin position="142"/>
        <end position="274"/>
    </location>
</feature>
<dbReference type="Pfam" id="PF01408">
    <property type="entry name" value="GFO_IDH_MocA"/>
    <property type="match status" value="1"/>
</dbReference>
<evidence type="ECO:0000313" key="4">
    <source>
        <dbReference type="EMBL" id="GGD94840.1"/>
    </source>
</evidence>
<evidence type="ECO:0000313" key="5">
    <source>
        <dbReference type="Proteomes" id="UP000644699"/>
    </source>
</evidence>
<proteinExistence type="predicted"/>
<reference evidence="4" key="2">
    <citation type="submission" date="2020-09" db="EMBL/GenBank/DDBJ databases">
        <authorList>
            <person name="Sun Q."/>
            <person name="Zhou Y."/>
        </authorList>
    </citation>
    <scope>NUCLEOTIDE SEQUENCE</scope>
    <source>
        <strain evidence="4">CGMCC 1.15367</strain>
    </source>
</reference>
<feature type="domain" description="Gfo/Idh/MocA-like oxidoreductase N-terminal" evidence="2">
    <location>
        <begin position="4"/>
        <end position="132"/>
    </location>
</feature>
<dbReference type="Pfam" id="PF22725">
    <property type="entry name" value="GFO_IDH_MocA_C3"/>
    <property type="match status" value="1"/>
</dbReference>
<dbReference type="SUPFAM" id="SSF51735">
    <property type="entry name" value="NAD(P)-binding Rossmann-fold domains"/>
    <property type="match status" value="1"/>
</dbReference>
<evidence type="ECO:0000256" key="1">
    <source>
        <dbReference type="SAM" id="MobiDB-lite"/>
    </source>
</evidence>
<dbReference type="GO" id="GO:0000166">
    <property type="term" value="F:nucleotide binding"/>
    <property type="evidence" value="ECO:0007669"/>
    <property type="project" value="InterPro"/>
</dbReference>
<accession>A0A916ZFI6</accession>
<protein>
    <submittedName>
        <fullName evidence="4">Oxidoreductase</fullName>
    </submittedName>
</protein>
<reference evidence="4" key="1">
    <citation type="journal article" date="2014" name="Int. J. Syst. Evol. Microbiol.">
        <title>Complete genome sequence of Corynebacterium casei LMG S-19264T (=DSM 44701T), isolated from a smear-ripened cheese.</title>
        <authorList>
            <consortium name="US DOE Joint Genome Institute (JGI-PGF)"/>
            <person name="Walter F."/>
            <person name="Albersmeier A."/>
            <person name="Kalinowski J."/>
            <person name="Ruckert C."/>
        </authorList>
    </citation>
    <scope>NUCLEOTIDE SEQUENCE</scope>
    <source>
        <strain evidence="4">CGMCC 1.15367</strain>
    </source>
</reference>
<dbReference type="InterPro" id="IPR036291">
    <property type="entry name" value="NAD(P)-bd_dom_sf"/>
</dbReference>
<dbReference type="PANTHER" id="PTHR43708">
    <property type="entry name" value="CONSERVED EXPRESSED OXIDOREDUCTASE (EUROFUNG)"/>
    <property type="match status" value="1"/>
</dbReference>
<feature type="region of interest" description="Disordered" evidence="1">
    <location>
        <begin position="175"/>
        <end position="194"/>
    </location>
</feature>